<dbReference type="OMA" id="INDQICM"/>
<dbReference type="PROSITE" id="PS50057">
    <property type="entry name" value="FERM_3"/>
    <property type="match status" value="1"/>
</dbReference>
<dbReference type="InterPro" id="IPR035963">
    <property type="entry name" value="FERM_2"/>
</dbReference>
<dbReference type="STRING" id="10228.B3SD62"/>
<dbReference type="InterPro" id="IPR001202">
    <property type="entry name" value="WW_dom"/>
</dbReference>
<dbReference type="OrthoDB" id="5859304at2759"/>
<dbReference type="InterPro" id="IPR014352">
    <property type="entry name" value="FERM/acyl-CoA-bd_prot_sf"/>
</dbReference>
<dbReference type="PANTHER" id="PTHR46221:SF3">
    <property type="entry name" value="FERM AND PDZ DOMAIN-CONTAINING PROTEIN 4"/>
    <property type="match status" value="1"/>
</dbReference>
<dbReference type="InterPro" id="IPR049385">
    <property type="entry name" value="FAK1-like_FERM_C"/>
</dbReference>
<dbReference type="EMBL" id="DS985276">
    <property type="protein sequence ID" value="EDV19324.1"/>
    <property type="molecule type" value="Genomic_DNA"/>
</dbReference>
<dbReference type="GeneID" id="6759388"/>
<dbReference type="Gene3D" id="2.20.70.10">
    <property type="match status" value="2"/>
</dbReference>
<dbReference type="SUPFAM" id="SSF50729">
    <property type="entry name" value="PH domain-like"/>
    <property type="match status" value="1"/>
</dbReference>
<dbReference type="eggNOG" id="KOG3552">
    <property type="taxonomic scope" value="Eukaryota"/>
</dbReference>
<evidence type="ECO:0000256" key="1">
    <source>
        <dbReference type="SAM" id="MobiDB-lite"/>
    </source>
</evidence>
<feature type="domain" description="WW" evidence="2">
    <location>
        <begin position="54"/>
        <end position="87"/>
    </location>
</feature>
<organism evidence="4 5">
    <name type="scientific">Trichoplax adhaerens</name>
    <name type="common">Trichoplax reptans</name>
    <dbReference type="NCBI Taxonomy" id="10228"/>
    <lineage>
        <taxon>Eukaryota</taxon>
        <taxon>Metazoa</taxon>
        <taxon>Placozoa</taxon>
        <taxon>Uniplacotomia</taxon>
        <taxon>Trichoplacea</taxon>
        <taxon>Trichoplacidae</taxon>
        <taxon>Trichoplax</taxon>
    </lineage>
</organism>
<feature type="region of interest" description="Disordered" evidence="1">
    <location>
        <begin position="592"/>
        <end position="624"/>
    </location>
</feature>
<dbReference type="eggNOG" id="KOG0940">
    <property type="taxonomic scope" value="Eukaryota"/>
</dbReference>
<feature type="region of interest" description="Disordered" evidence="1">
    <location>
        <begin position="552"/>
        <end position="580"/>
    </location>
</feature>
<dbReference type="Pfam" id="PF21477">
    <property type="entry name" value="FERM_C_FAK1"/>
    <property type="match status" value="1"/>
</dbReference>
<dbReference type="SUPFAM" id="SSF51045">
    <property type="entry name" value="WW domain"/>
    <property type="match status" value="2"/>
</dbReference>
<dbReference type="PANTHER" id="PTHR46221">
    <property type="entry name" value="FERM AND PDZ DOMAIN-CONTAINING PROTEIN FAMILY MEMBER"/>
    <property type="match status" value="1"/>
</dbReference>
<evidence type="ECO:0000313" key="4">
    <source>
        <dbReference type="EMBL" id="EDV19324.1"/>
    </source>
</evidence>
<dbReference type="CTD" id="6759388"/>
<feature type="compositionally biased region" description="Polar residues" evidence="1">
    <location>
        <begin position="596"/>
        <end position="624"/>
    </location>
</feature>
<dbReference type="InterPro" id="IPR000299">
    <property type="entry name" value="FERM_domain"/>
</dbReference>
<dbReference type="InParanoid" id="B3SD62"/>
<dbReference type="PROSITE" id="PS50020">
    <property type="entry name" value="WW_DOMAIN_2"/>
    <property type="match status" value="2"/>
</dbReference>
<proteinExistence type="predicted"/>
<dbReference type="AlphaFoldDB" id="B3SD62"/>
<dbReference type="CDD" id="cd00201">
    <property type="entry name" value="WW"/>
    <property type="match status" value="1"/>
</dbReference>
<dbReference type="SMART" id="SM00456">
    <property type="entry name" value="WW"/>
    <property type="match status" value="2"/>
</dbReference>
<feature type="compositionally biased region" description="Low complexity" evidence="1">
    <location>
        <begin position="569"/>
        <end position="580"/>
    </location>
</feature>
<evidence type="ECO:0000313" key="5">
    <source>
        <dbReference type="Proteomes" id="UP000009022"/>
    </source>
</evidence>
<evidence type="ECO:0000259" key="3">
    <source>
        <dbReference type="PROSITE" id="PS50057"/>
    </source>
</evidence>
<feature type="domain" description="FERM" evidence="3">
    <location>
        <begin position="143"/>
        <end position="451"/>
    </location>
</feature>
<dbReference type="SUPFAM" id="SSF47031">
    <property type="entry name" value="Second domain of FERM"/>
    <property type="match status" value="1"/>
</dbReference>
<reference evidence="4 5" key="1">
    <citation type="journal article" date="2008" name="Nature">
        <title>The Trichoplax genome and the nature of placozoans.</title>
        <authorList>
            <person name="Srivastava M."/>
            <person name="Begovic E."/>
            <person name="Chapman J."/>
            <person name="Putnam N.H."/>
            <person name="Hellsten U."/>
            <person name="Kawashima T."/>
            <person name="Kuo A."/>
            <person name="Mitros T."/>
            <person name="Salamov A."/>
            <person name="Carpenter M.L."/>
            <person name="Signorovitch A.Y."/>
            <person name="Moreno M.A."/>
            <person name="Kamm K."/>
            <person name="Grimwood J."/>
            <person name="Schmutz J."/>
            <person name="Shapiro H."/>
            <person name="Grigoriev I.V."/>
            <person name="Buss L.W."/>
            <person name="Schierwater B."/>
            <person name="Dellaporta S.L."/>
            <person name="Rokhsar D.S."/>
        </authorList>
    </citation>
    <scope>NUCLEOTIDE SEQUENCE [LARGE SCALE GENOMIC DNA]</scope>
    <source>
        <strain evidence="4 5">Grell-BS-1999</strain>
    </source>
</reference>
<dbReference type="SMART" id="SM00295">
    <property type="entry name" value="B41"/>
    <property type="match status" value="1"/>
</dbReference>
<name>B3SD62_TRIAD</name>
<dbReference type="InterPro" id="IPR036020">
    <property type="entry name" value="WW_dom_sf"/>
</dbReference>
<dbReference type="HOGENOM" id="CLU_387499_0_0_1"/>
<evidence type="ECO:0008006" key="6">
    <source>
        <dbReference type="Google" id="ProtNLM"/>
    </source>
</evidence>
<gene>
    <name evidence="4" type="ORF">TRIADDRAFT_62220</name>
</gene>
<accession>B3SD62</accession>
<dbReference type="RefSeq" id="XP_002118175.1">
    <property type="nucleotide sequence ID" value="XM_002118139.1"/>
</dbReference>
<keyword evidence="5" id="KW-1185">Reference proteome</keyword>
<protein>
    <recommendedName>
        <fullName evidence="6">FERM domain-containing protein</fullName>
    </recommendedName>
</protein>
<dbReference type="PROSITE" id="PS01159">
    <property type="entry name" value="WW_DOMAIN_1"/>
    <property type="match status" value="1"/>
</dbReference>
<dbReference type="Gene3D" id="1.20.80.10">
    <property type="match status" value="1"/>
</dbReference>
<dbReference type="Pfam" id="PF00397">
    <property type="entry name" value="WW"/>
    <property type="match status" value="1"/>
</dbReference>
<feature type="domain" description="WW" evidence="2">
    <location>
        <begin position="15"/>
        <end position="48"/>
    </location>
</feature>
<dbReference type="PhylomeDB" id="B3SD62"/>
<dbReference type="KEGG" id="tad:TRIADDRAFT_62220"/>
<evidence type="ECO:0000259" key="2">
    <source>
        <dbReference type="PROSITE" id="PS50020"/>
    </source>
</evidence>
<dbReference type="Gene3D" id="2.30.29.30">
    <property type="entry name" value="Pleckstrin-homology domain (PH domain)/Phosphotyrosine-binding domain (PTB)"/>
    <property type="match status" value="1"/>
</dbReference>
<dbReference type="InterPro" id="IPR019749">
    <property type="entry name" value="Band_41_domain"/>
</dbReference>
<sequence>MSTPKSDRQLGRINRSLPLGWKALTLENGRVYYVNYVTRKSQWYPPPAQWRSKENLPYGWEKAQDQYGSTYYISHLLQITTSEKPLLSYRKKTSLTNTKHKEMRQRTFTEGKLRVRFERAVDIKHFEDSNAAQETERLPRVDGIFRVHLYSEHISSSFKISQKLTIEAITLTLCKRFEIRPENRRYFAIMRKEGPINYLYFVIPQTNIHDLTQKVRYDSSDFYFRMAFIPTDLEALRQTDANTYNYLFHQTRMDIKDGRFAQEMDLDIAIDIGIVLHQYHFKMNDDRCQTKGKSKSKLEKEVDLKILENIIPIKRLKVKDFKWRCRRTLGQVQDLSCEDLKSYVMTLCGNIRNFGGQYYKLNSSSDKIVKLLIGRNCGISEIVQSNYRSMNRLAWFQQVTSIIVKPTGKLSYQIEIHLNPDEMFTFSATKAVTQDVARMIDGYCQIINNNTISVTKYEVNAKFPQSIIQETQAPIPGYHGSHCLFPEFWSYVHSTENNDETYTTNFKELPTFTFEALSQTVQLPKRHPTYPPPEHSIDDVDIINSQGANFKMTMDSRSGSSDTLDMDISTPSSSTSSPVSPLLLHIQHGHEIPLNSDLSPSQTSQTNDVESNSELSTSPKVYTSTTISTEEVQDNVNDTARKRQNMELPSCLSTTLNILPSPLASPAPGKPFEYKDLVLPPPSPFADQQQSKIEKSIQTTIYNVADSDDEVYL</sequence>
<dbReference type="InterPro" id="IPR011993">
    <property type="entry name" value="PH-like_dom_sf"/>
</dbReference>
<dbReference type="Proteomes" id="UP000009022">
    <property type="component" value="Unassembled WGS sequence"/>
</dbReference>